<dbReference type="InterPro" id="IPR002818">
    <property type="entry name" value="DJ-1/PfpI"/>
</dbReference>
<evidence type="ECO:0000313" key="4">
    <source>
        <dbReference type="Proteomes" id="UP000807716"/>
    </source>
</evidence>
<dbReference type="SUPFAM" id="SSF52317">
    <property type="entry name" value="Class I glutamine amidotransferase-like"/>
    <property type="match status" value="1"/>
</dbReference>
<name>A0A9P6QGY2_9FUNG</name>
<dbReference type="InterPro" id="IPR052158">
    <property type="entry name" value="INH-QAR"/>
</dbReference>
<dbReference type="CDD" id="cd03139">
    <property type="entry name" value="GATase1_PfpI_2"/>
    <property type="match status" value="1"/>
</dbReference>
<feature type="compositionally biased region" description="Pro residues" evidence="1">
    <location>
        <begin position="195"/>
        <end position="213"/>
    </location>
</feature>
<comment type="caution">
    <text evidence="3">The sequence shown here is derived from an EMBL/GenBank/DDBJ whole genome shotgun (WGS) entry which is preliminary data.</text>
</comment>
<evidence type="ECO:0000256" key="1">
    <source>
        <dbReference type="SAM" id="MobiDB-lite"/>
    </source>
</evidence>
<dbReference type="InterPro" id="IPR029062">
    <property type="entry name" value="Class_I_gatase-like"/>
</dbReference>
<dbReference type="Proteomes" id="UP000807716">
    <property type="component" value="Unassembled WGS sequence"/>
</dbReference>
<dbReference type="PANTHER" id="PTHR43130:SF15">
    <property type="entry name" value="THIJ_PFPI FAMILY PROTEIN (AFU_ORTHOLOGUE AFUA_5G14240)"/>
    <property type="match status" value="1"/>
</dbReference>
<dbReference type="AlphaFoldDB" id="A0A9P6QGY2"/>
<accession>A0A9P6QGY2</accession>
<organism evidence="3 4">
    <name type="scientific">Actinomortierella ambigua</name>
    <dbReference type="NCBI Taxonomy" id="1343610"/>
    <lineage>
        <taxon>Eukaryota</taxon>
        <taxon>Fungi</taxon>
        <taxon>Fungi incertae sedis</taxon>
        <taxon>Mucoromycota</taxon>
        <taxon>Mortierellomycotina</taxon>
        <taxon>Mortierellomycetes</taxon>
        <taxon>Mortierellales</taxon>
        <taxon>Mortierellaceae</taxon>
        <taxon>Actinomortierella</taxon>
    </lineage>
</organism>
<dbReference type="OrthoDB" id="543156at2759"/>
<feature type="region of interest" description="Disordered" evidence="1">
    <location>
        <begin position="177"/>
        <end position="213"/>
    </location>
</feature>
<sequence>MPLYFNATIVLVGETMDPVTSDQQVKVYPDVTIQDAPKLDFFFLPGGHGTEAVIANKQLMEHIEERIDESRWCLTVCTGAAILAASGRADGRYMTTNKVAWNKFIEYGPKVKWVKRARWVQDGKYVSSSGVSAGIDMSFYMISALYGEPFAKQFANWIEYTRHTNANVDPFADLYPNNRDAPTGTGALPTATPTSMPPRNPTRSPTPKPTHTN</sequence>
<feature type="domain" description="DJ-1/PfpI" evidence="2">
    <location>
        <begin position="8"/>
        <end position="142"/>
    </location>
</feature>
<dbReference type="Pfam" id="PF01965">
    <property type="entry name" value="DJ-1_PfpI"/>
    <property type="match status" value="1"/>
</dbReference>
<proteinExistence type="predicted"/>
<evidence type="ECO:0000313" key="3">
    <source>
        <dbReference type="EMBL" id="KAG0268536.1"/>
    </source>
</evidence>
<dbReference type="PANTHER" id="PTHR43130">
    <property type="entry name" value="ARAC-FAMILY TRANSCRIPTIONAL REGULATOR"/>
    <property type="match status" value="1"/>
</dbReference>
<gene>
    <name evidence="3" type="ORF">DFQ27_006452</name>
</gene>
<dbReference type="EMBL" id="JAAAJB010000048">
    <property type="protein sequence ID" value="KAG0268536.1"/>
    <property type="molecule type" value="Genomic_DNA"/>
</dbReference>
<evidence type="ECO:0000259" key="2">
    <source>
        <dbReference type="Pfam" id="PF01965"/>
    </source>
</evidence>
<reference evidence="3" key="1">
    <citation type="journal article" date="2020" name="Fungal Divers.">
        <title>Resolving the Mortierellaceae phylogeny through synthesis of multi-gene phylogenetics and phylogenomics.</title>
        <authorList>
            <person name="Vandepol N."/>
            <person name="Liber J."/>
            <person name="Desiro A."/>
            <person name="Na H."/>
            <person name="Kennedy M."/>
            <person name="Barry K."/>
            <person name="Grigoriev I.V."/>
            <person name="Miller A.N."/>
            <person name="O'Donnell K."/>
            <person name="Stajich J.E."/>
            <person name="Bonito G."/>
        </authorList>
    </citation>
    <scope>NUCLEOTIDE SEQUENCE</scope>
    <source>
        <strain evidence="3">BC1065</strain>
    </source>
</reference>
<feature type="compositionally biased region" description="Low complexity" evidence="1">
    <location>
        <begin position="181"/>
        <end position="194"/>
    </location>
</feature>
<keyword evidence="4" id="KW-1185">Reference proteome</keyword>
<protein>
    <recommendedName>
        <fullName evidence="2">DJ-1/PfpI domain-containing protein</fullName>
    </recommendedName>
</protein>
<dbReference type="Gene3D" id="3.40.50.880">
    <property type="match status" value="1"/>
</dbReference>